<feature type="domain" description="ATP-dependent helicase/deoxyribonuclease subunit B N-terminal" evidence="16">
    <location>
        <begin position="5"/>
        <end position="287"/>
    </location>
</feature>
<feature type="binding site" evidence="14">
    <location>
        <position position="1099"/>
    </location>
    <ligand>
        <name>[4Fe-4S] cluster</name>
        <dbReference type="ChEBI" id="CHEBI:49883"/>
    </ligand>
</feature>
<evidence type="ECO:0000256" key="1">
    <source>
        <dbReference type="ARBA" id="ARBA00022485"/>
    </source>
</evidence>
<keyword evidence="3 14" id="KW-0479">Metal-binding</keyword>
<evidence type="ECO:0000256" key="3">
    <source>
        <dbReference type="ARBA" id="ARBA00022723"/>
    </source>
</evidence>
<evidence type="ECO:0000313" key="17">
    <source>
        <dbReference type="EMBL" id="SFB42721.1"/>
    </source>
</evidence>
<dbReference type="Gene3D" id="3.90.320.10">
    <property type="match status" value="1"/>
</dbReference>
<accession>A0A1I1AXE8</accession>
<keyword evidence="9 14" id="KW-0067">ATP-binding</keyword>
<dbReference type="EC" id="3.1.-.-" evidence="14"/>
<keyword evidence="12 14" id="KW-0238">DNA-binding</keyword>
<dbReference type="GO" id="GO:0046872">
    <property type="term" value="F:metal ion binding"/>
    <property type="evidence" value="ECO:0007669"/>
    <property type="project" value="UniProtKB-KW"/>
</dbReference>
<evidence type="ECO:0000256" key="11">
    <source>
        <dbReference type="ARBA" id="ARBA00023014"/>
    </source>
</evidence>
<keyword evidence="6 14" id="KW-0378">Hydrolase</keyword>
<dbReference type="InterPro" id="IPR038726">
    <property type="entry name" value="PDDEXK_AddAB-type"/>
</dbReference>
<name>A0A1I1AXE8_9CLOT</name>
<evidence type="ECO:0000256" key="10">
    <source>
        <dbReference type="ARBA" id="ARBA00023004"/>
    </source>
</evidence>
<keyword evidence="7 14" id="KW-0347">Helicase</keyword>
<feature type="binding site" evidence="14">
    <location>
        <position position="780"/>
    </location>
    <ligand>
        <name>[4Fe-4S] cluster</name>
        <dbReference type="ChEBI" id="CHEBI:49883"/>
    </ligand>
</feature>
<keyword evidence="1 14" id="KW-0004">4Fe-4S</keyword>
<dbReference type="Pfam" id="PF21445">
    <property type="entry name" value="ADDB_N"/>
    <property type="match status" value="1"/>
</dbReference>
<dbReference type="InterPro" id="IPR027417">
    <property type="entry name" value="P-loop_NTPase"/>
</dbReference>
<dbReference type="PANTHER" id="PTHR30591:SF1">
    <property type="entry name" value="RECBCD ENZYME SUBUNIT RECC"/>
    <property type="match status" value="1"/>
</dbReference>
<dbReference type="AlphaFoldDB" id="A0A1I1AXE8"/>
<evidence type="ECO:0000256" key="13">
    <source>
        <dbReference type="ARBA" id="ARBA00023204"/>
    </source>
</evidence>
<evidence type="ECO:0000256" key="14">
    <source>
        <dbReference type="HAMAP-Rule" id="MF_01452"/>
    </source>
</evidence>
<comment type="function">
    <text evidence="14">The heterodimer acts as both an ATP-dependent DNA helicase and an ATP-dependent, dual-direction single-stranded exonuclease. Recognizes the chi site generating a DNA molecule suitable for the initiation of homologous recombination. The AddB subunit has 5' -&gt; 3' nuclease activity but not helicase activity.</text>
</comment>
<evidence type="ECO:0000256" key="7">
    <source>
        <dbReference type="ARBA" id="ARBA00022806"/>
    </source>
</evidence>
<evidence type="ECO:0000256" key="12">
    <source>
        <dbReference type="ARBA" id="ARBA00023125"/>
    </source>
</evidence>
<dbReference type="GO" id="GO:0051539">
    <property type="term" value="F:4 iron, 4 sulfur cluster binding"/>
    <property type="evidence" value="ECO:0007669"/>
    <property type="project" value="UniProtKB-KW"/>
</dbReference>
<evidence type="ECO:0000256" key="4">
    <source>
        <dbReference type="ARBA" id="ARBA00022741"/>
    </source>
</evidence>
<comment type="similarity">
    <text evidence="14">Belongs to the helicase family. AddB/RexB type 1 subfamily.</text>
</comment>
<sequence length="1144" mass="132750">MSLRFILGRSGSGKSHECLKAMKDAVDRNEKNNLILIVPEQFSFEAEKKVLRFIGEKSVFKVQVLSFKRLCYKVFNSVGGATHKRLNDCGKSILIYDILRSLKKELTVFQRASTKQGFTDVILEIITEFKRYNITPEILKETSENLTEKELRDKLNDLYKIYNLFESNLHKSYIDGEDELSMAYEKLDKCTIFDNAEVWIDEFSTFTPQQYNIIKKLMKKSKRVNIALCCDGENYSQEDSGEDIFSVVKATEDKIIRIAMENNIALDKDVNLESNTFRNIDELDHVEKNFFRYPYSKYTKEPMNLRIFKALNNYEEVEFVSKDIVSLVRDKGYRFNEIAVICRELESYEKIVSVLFNDYNIPYFLDSRRKITDNPFIILVLSIFDIKNKNWSYESVFRYLKTGLLDIPKEDVDKLENFVLAYGIKGKKWSEFWRYGLTSKKDQDEYIKDVINPINEIRETVISPLKILHDKLSSQSTVKDLCTYIYEFLVEIKAMEKIELWIREFRDSGDNEKADEYEKVIQIIFNVFDQLVELMGDSKIKLDSFVEFLTIGLNCEDIGIIPFALDQVIVGDLARIKSHDIRAVYIIGVNDGIFPRASREEGILSDDDRNMLKNLGVTLSSDTKTKAFEENFLIYNSITMASDYMVMTYPLADLEGGALRPSVLISRFKKIFPKLIEESTLLKEKDEEALESVVTPESTFNELISVMRTYYDKNENVGDIWAEVYTWFEEREKWNEKVNRVLKGLTYSNLVSSVRTEKIRALYKKPYAFDVSRIEKYAQCPFAYFVQYGLKARDRKIYEFGNPDFGSFVHEVLDSFSKKVKTDKLSWREIDDKWSQESINGIVEKLIEEDSILKSSSKYNYMTSKIKKVLNKSVSVISEHFKRSTFEVLDSEVIFGEGKHKPIKLNLPNGEEILLRGRIDRVDVLEYDGNLYVRVVDYKSGNKKFSLDEVYNGLQIQLLIYLDAILSNEQLLMKKNTIPGAILYFRIDDPIVSTSGKISEEDLKNEILKNLKMNGLLLNDTEILVQMDNEINQYSVIIPAYVGKNGVSESLSSVATKEQFDLLREYVRKTVVELCDNMLKGNIEIHPIKNDGAPCCDYCNFNAVCQFDTTIKDNSYKSINKKQKEELWELIEKKVKTIEDGGES</sequence>
<keyword evidence="2 14" id="KW-0540">Nuclease</keyword>
<keyword evidence="13 14" id="KW-0234">DNA repair</keyword>
<feature type="binding site" evidence="14">
    <location>
        <position position="1105"/>
    </location>
    <ligand>
        <name>[4Fe-4S] cluster</name>
        <dbReference type="ChEBI" id="CHEBI:49883"/>
    </ligand>
</feature>
<dbReference type="GO" id="GO:0008409">
    <property type="term" value="F:5'-3' exonuclease activity"/>
    <property type="evidence" value="ECO:0007669"/>
    <property type="project" value="UniProtKB-UniRule"/>
</dbReference>
<dbReference type="Pfam" id="PF12705">
    <property type="entry name" value="PDDEXK_1"/>
    <property type="match status" value="1"/>
</dbReference>
<evidence type="ECO:0000256" key="9">
    <source>
        <dbReference type="ARBA" id="ARBA00022840"/>
    </source>
</evidence>
<evidence type="ECO:0000259" key="15">
    <source>
        <dbReference type="Pfam" id="PF12705"/>
    </source>
</evidence>
<gene>
    <name evidence="14" type="primary">addB</name>
    <name evidence="17" type="ORF">SAMN04488528_10524</name>
</gene>
<dbReference type="HAMAP" id="MF_01452">
    <property type="entry name" value="AddB_type1"/>
    <property type="match status" value="1"/>
</dbReference>
<keyword evidence="4 14" id="KW-0547">Nucleotide-binding</keyword>
<proteinExistence type="inferred from homology"/>
<dbReference type="PANTHER" id="PTHR30591">
    <property type="entry name" value="RECBCD ENZYME SUBUNIT RECC"/>
    <property type="match status" value="1"/>
</dbReference>
<keyword evidence="18" id="KW-1185">Reference proteome</keyword>
<dbReference type="InterPro" id="IPR011604">
    <property type="entry name" value="PDDEXK-like_dom_sf"/>
</dbReference>
<dbReference type="GO" id="GO:0003690">
    <property type="term" value="F:double-stranded DNA binding"/>
    <property type="evidence" value="ECO:0007669"/>
    <property type="project" value="UniProtKB-UniRule"/>
</dbReference>
<organism evidence="17 18">
    <name type="scientific">Clostridium frigidicarnis</name>
    <dbReference type="NCBI Taxonomy" id="84698"/>
    <lineage>
        <taxon>Bacteria</taxon>
        <taxon>Bacillati</taxon>
        <taxon>Bacillota</taxon>
        <taxon>Clostridia</taxon>
        <taxon>Eubacteriales</taxon>
        <taxon>Clostridiaceae</taxon>
        <taxon>Clostridium</taxon>
    </lineage>
</organism>
<evidence type="ECO:0000256" key="2">
    <source>
        <dbReference type="ARBA" id="ARBA00022722"/>
    </source>
</evidence>
<dbReference type="SUPFAM" id="SSF52540">
    <property type="entry name" value="P-loop containing nucleoside triphosphate hydrolases"/>
    <property type="match status" value="2"/>
</dbReference>
<feature type="binding site" evidence="14">
    <location>
        <position position="1096"/>
    </location>
    <ligand>
        <name>[4Fe-4S] cluster</name>
        <dbReference type="ChEBI" id="CHEBI:49883"/>
    </ligand>
</feature>
<dbReference type="NCBIfam" id="TIGR02773">
    <property type="entry name" value="addB_Gpos"/>
    <property type="match status" value="1"/>
</dbReference>
<dbReference type="GO" id="GO:0005524">
    <property type="term" value="F:ATP binding"/>
    <property type="evidence" value="ECO:0007669"/>
    <property type="project" value="UniProtKB-UniRule"/>
</dbReference>
<keyword evidence="11 14" id="KW-0411">Iron-sulfur</keyword>
<protein>
    <recommendedName>
        <fullName evidence="14">ATP-dependent helicase/deoxyribonuclease subunit B</fullName>
        <ecNumber evidence="14">3.1.-.-</ecNumber>
    </recommendedName>
    <alternativeName>
        <fullName evidence="14">ATP-dependent helicase/nuclease subunit AddB</fullName>
    </alternativeName>
</protein>
<evidence type="ECO:0000256" key="8">
    <source>
        <dbReference type="ARBA" id="ARBA00022839"/>
    </source>
</evidence>
<evidence type="ECO:0000256" key="5">
    <source>
        <dbReference type="ARBA" id="ARBA00022763"/>
    </source>
</evidence>
<dbReference type="InterPro" id="IPR049035">
    <property type="entry name" value="ADDB_N"/>
</dbReference>
<dbReference type="EMBL" id="FOKI01000052">
    <property type="protein sequence ID" value="SFB42721.1"/>
    <property type="molecule type" value="Genomic_DNA"/>
</dbReference>
<keyword evidence="8 14" id="KW-0269">Exonuclease</keyword>
<feature type="domain" description="PD-(D/E)XK endonuclease-like" evidence="15">
    <location>
        <begin position="771"/>
        <end position="1106"/>
    </location>
</feature>
<dbReference type="RefSeq" id="WP_090043040.1">
    <property type="nucleotide sequence ID" value="NZ_FOKI01000052.1"/>
</dbReference>
<reference evidence="17 18" key="1">
    <citation type="submission" date="2016-10" db="EMBL/GenBank/DDBJ databases">
        <authorList>
            <person name="de Groot N.N."/>
        </authorList>
    </citation>
    <scope>NUCLEOTIDE SEQUENCE [LARGE SCALE GENOMIC DNA]</scope>
    <source>
        <strain evidence="17 18">DSM 12271</strain>
    </source>
</reference>
<dbReference type="InterPro" id="IPR014140">
    <property type="entry name" value="DNA_helicase_suAddB"/>
</dbReference>
<comment type="cofactor">
    <cofactor evidence="14">
        <name>Mg(2+)</name>
        <dbReference type="ChEBI" id="CHEBI:18420"/>
    </cofactor>
</comment>
<keyword evidence="10 14" id="KW-0408">Iron</keyword>
<dbReference type="GO" id="GO:0000724">
    <property type="term" value="P:double-strand break repair via homologous recombination"/>
    <property type="evidence" value="ECO:0007669"/>
    <property type="project" value="UniProtKB-UniRule"/>
</dbReference>
<dbReference type="OrthoDB" id="9758506at2"/>
<evidence type="ECO:0000256" key="6">
    <source>
        <dbReference type="ARBA" id="ARBA00022801"/>
    </source>
</evidence>
<evidence type="ECO:0000313" key="18">
    <source>
        <dbReference type="Proteomes" id="UP000198619"/>
    </source>
</evidence>
<keyword evidence="5 14" id="KW-0227">DNA damage</keyword>
<dbReference type="GO" id="GO:0004386">
    <property type="term" value="F:helicase activity"/>
    <property type="evidence" value="ECO:0007669"/>
    <property type="project" value="UniProtKB-KW"/>
</dbReference>
<comment type="miscellaneous">
    <text evidence="14">Despite having conserved helicase domains, this subunit does not have helicase activity.</text>
</comment>
<comment type="subunit">
    <text evidence="14">Heterodimer of AddA and AddB.</text>
</comment>
<dbReference type="Gene3D" id="3.40.50.300">
    <property type="entry name" value="P-loop containing nucleotide triphosphate hydrolases"/>
    <property type="match status" value="3"/>
</dbReference>
<dbReference type="STRING" id="84698.SAMN04488528_10524"/>
<comment type="cofactor">
    <cofactor evidence="14">
        <name>[4Fe-4S] cluster</name>
        <dbReference type="ChEBI" id="CHEBI:49883"/>
    </cofactor>
    <text evidence="14">Binds 1 [4Fe-4S] cluster.</text>
</comment>
<evidence type="ECO:0000259" key="16">
    <source>
        <dbReference type="Pfam" id="PF21445"/>
    </source>
</evidence>
<dbReference type="Proteomes" id="UP000198619">
    <property type="component" value="Unassembled WGS sequence"/>
</dbReference>